<dbReference type="Gene3D" id="3.30.460.10">
    <property type="entry name" value="Beta Polymerase, domain 2"/>
    <property type="match status" value="1"/>
</dbReference>
<dbReference type="InterPro" id="IPR043519">
    <property type="entry name" value="NT_sf"/>
</dbReference>
<gene>
    <name evidence="1" type="ORF">J34TS1_35220</name>
</gene>
<sequence>MLNVFHVAQTLMDYVGKVYPEEVAIIAYYGSYAQGTATKRSDLDFDFIPATSKGYQASIQFIIDGISFDFWPISWERAERMASFQDEKTTIIADSKLLYVRSDEDRKRFMKLRDTISTMQGLENVQRMVEKAESELHNVYVHLYKMSRAGDSENITFYRTEAYGVLTKVLQSLALLNRTYYTRGFGKNKGQILSLPLKSAYLELLMETIMHSDVNTDILQACEKLTEETLKLVLDQKEKHYHSPSYPDRMKGFYEEIKGVLDKIITACEMNDYDTAFFSAVHVQDEIAAFLFYAETGHWPCDLIIDSSDLDIYKRLGFPDLVAMLNSRDLSRLQAAVEHLSTLLKGHLRTKGVEINCFENIEQFTAFLEEREGSA</sequence>
<protein>
    <recommendedName>
        <fullName evidence="3">Nucleotidyltransferase domain-containing protein</fullName>
    </recommendedName>
</protein>
<organism evidence="1 2">
    <name type="scientific">Paenibacillus azoreducens</name>
    <dbReference type="NCBI Taxonomy" id="116718"/>
    <lineage>
        <taxon>Bacteria</taxon>
        <taxon>Bacillati</taxon>
        <taxon>Bacillota</taxon>
        <taxon>Bacilli</taxon>
        <taxon>Bacillales</taxon>
        <taxon>Paenibacillaceae</taxon>
        <taxon>Paenibacillus</taxon>
    </lineage>
</organism>
<evidence type="ECO:0008006" key="3">
    <source>
        <dbReference type="Google" id="ProtNLM"/>
    </source>
</evidence>
<name>A0A919YI44_9BACL</name>
<comment type="caution">
    <text evidence="1">The sequence shown here is derived from an EMBL/GenBank/DDBJ whole genome shotgun (WGS) entry which is preliminary data.</text>
</comment>
<dbReference type="EMBL" id="BORT01000016">
    <property type="protein sequence ID" value="GIO48757.1"/>
    <property type="molecule type" value="Genomic_DNA"/>
</dbReference>
<dbReference type="Proteomes" id="UP000682811">
    <property type="component" value="Unassembled WGS sequence"/>
</dbReference>
<keyword evidence="2" id="KW-1185">Reference proteome</keyword>
<dbReference type="CDD" id="cd05403">
    <property type="entry name" value="NT_KNTase_like"/>
    <property type="match status" value="1"/>
</dbReference>
<evidence type="ECO:0000313" key="2">
    <source>
        <dbReference type="Proteomes" id="UP000682811"/>
    </source>
</evidence>
<dbReference type="RefSeq" id="WP_212979379.1">
    <property type="nucleotide sequence ID" value="NZ_AP025343.1"/>
</dbReference>
<evidence type="ECO:0000313" key="1">
    <source>
        <dbReference type="EMBL" id="GIO48757.1"/>
    </source>
</evidence>
<proteinExistence type="predicted"/>
<reference evidence="1 2" key="1">
    <citation type="submission" date="2021-03" db="EMBL/GenBank/DDBJ databases">
        <title>Antimicrobial resistance genes in bacteria isolated from Japanese honey, and their potential for conferring macrolide and lincosamide resistance in the American foulbrood pathogen Paenibacillus larvae.</title>
        <authorList>
            <person name="Okamoto M."/>
            <person name="Kumagai M."/>
            <person name="Kanamori H."/>
            <person name="Takamatsu D."/>
        </authorList>
    </citation>
    <scope>NUCLEOTIDE SEQUENCE [LARGE SCALE GENOMIC DNA]</scope>
    <source>
        <strain evidence="1 2">J34TS1</strain>
    </source>
</reference>
<accession>A0A919YI44</accession>
<dbReference type="AlphaFoldDB" id="A0A919YI44"/>
<dbReference type="SUPFAM" id="SSF81301">
    <property type="entry name" value="Nucleotidyltransferase"/>
    <property type="match status" value="1"/>
</dbReference>